<dbReference type="AlphaFoldDB" id="A0A0F9EUT0"/>
<name>A0A0F9EUT0_9ZZZZ</name>
<sequence length="65" mass="7288">MTDTPRHTPDRYMKFSTKLALRLVQESEGQQRIVKNSAGVFYGNEEAQTMLIGMIADGVDIIEGE</sequence>
<dbReference type="EMBL" id="LAZR01023634">
    <property type="protein sequence ID" value="KKL77843.1"/>
    <property type="molecule type" value="Genomic_DNA"/>
</dbReference>
<evidence type="ECO:0000313" key="1">
    <source>
        <dbReference type="EMBL" id="KKL77843.1"/>
    </source>
</evidence>
<proteinExistence type="predicted"/>
<protein>
    <submittedName>
        <fullName evidence="1">Uncharacterized protein</fullName>
    </submittedName>
</protein>
<reference evidence="1" key="1">
    <citation type="journal article" date="2015" name="Nature">
        <title>Complex archaea that bridge the gap between prokaryotes and eukaryotes.</title>
        <authorList>
            <person name="Spang A."/>
            <person name="Saw J.H."/>
            <person name="Jorgensen S.L."/>
            <person name="Zaremba-Niedzwiedzka K."/>
            <person name="Martijn J."/>
            <person name="Lind A.E."/>
            <person name="van Eijk R."/>
            <person name="Schleper C."/>
            <person name="Guy L."/>
            <person name="Ettema T.J."/>
        </authorList>
    </citation>
    <scope>NUCLEOTIDE SEQUENCE</scope>
</reference>
<gene>
    <name evidence="1" type="ORF">LCGC14_2030880</name>
</gene>
<accession>A0A0F9EUT0</accession>
<comment type="caution">
    <text evidence="1">The sequence shown here is derived from an EMBL/GenBank/DDBJ whole genome shotgun (WGS) entry which is preliminary data.</text>
</comment>
<organism evidence="1">
    <name type="scientific">marine sediment metagenome</name>
    <dbReference type="NCBI Taxonomy" id="412755"/>
    <lineage>
        <taxon>unclassified sequences</taxon>
        <taxon>metagenomes</taxon>
        <taxon>ecological metagenomes</taxon>
    </lineage>
</organism>